<dbReference type="PANTHER" id="PTHR43489">
    <property type="entry name" value="ISOMERASE"/>
    <property type="match status" value="1"/>
</dbReference>
<dbReference type="PANTHER" id="PTHR43489:SF6">
    <property type="entry name" value="HYDROXYPYRUVATE ISOMERASE-RELATED"/>
    <property type="match status" value="1"/>
</dbReference>
<dbReference type="InterPro" id="IPR013022">
    <property type="entry name" value="Xyl_isomerase-like_TIM-brl"/>
</dbReference>
<name>A0ABW4L8S5_9MICO</name>
<dbReference type="PIRSF" id="PIRSF006241">
    <property type="entry name" value="HyI"/>
    <property type="match status" value="1"/>
</dbReference>
<proteinExistence type="inferred from homology"/>
<dbReference type="SUPFAM" id="SSF51658">
    <property type="entry name" value="Xylose isomerase-like"/>
    <property type="match status" value="1"/>
</dbReference>
<organism evidence="5 6">
    <name type="scientific">Georgenia deserti</name>
    <dbReference type="NCBI Taxonomy" id="2093781"/>
    <lineage>
        <taxon>Bacteria</taxon>
        <taxon>Bacillati</taxon>
        <taxon>Actinomycetota</taxon>
        <taxon>Actinomycetes</taxon>
        <taxon>Micrococcales</taxon>
        <taxon>Bogoriellaceae</taxon>
        <taxon>Georgenia</taxon>
    </lineage>
</organism>
<evidence type="ECO:0000313" key="6">
    <source>
        <dbReference type="Proteomes" id="UP001597277"/>
    </source>
</evidence>
<keyword evidence="2" id="KW-0119">Carbohydrate metabolism</keyword>
<dbReference type="InterPro" id="IPR036237">
    <property type="entry name" value="Xyl_isomerase-like_sf"/>
</dbReference>
<evidence type="ECO:0000256" key="2">
    <source>
        <dbReference type="ARBA" id="ARBA00023277"/>
    </source>
</evidence>
<evidence type="ECO:0000313" key="5">
    <source>
        <dbReference type="EMBL" id="MFD1718436.1"/>
    </source>
</evidence>
<comment type="caution">
    <text evidence="5">The sequence shown here is derived from an EMBL/GenBank/DDBJ whole genome shotgun (WGS) entry which is preliminary data.</text>
</comment>
<dbReference type="EMBL" id="JBHUEE010000005">
    <property type="protein sequence ID" value="MFD1718436.1"/>
    <property type="molecule type" value="Genomic_DNA"/>
</dbReference>
<dbReference type="Pfam" id="PF01261">
    <property type="entry name" value="AP_endonuc_2"/>
    <property type="match status" value="1"/>
</dbReference>
<evidence type="ECO:0000259" key="4">
    <source>
        <dbReference type="Pfam" id="PF01261"/>
    </source>
</evidence>
<dbReference type="RefSeq" id="WP_388006717.1">
    <property type="nucleotide sequence ID" value="NZ_JBHUEE010000005.1"/>
</dbReference>
<dbReference type="InterPro" id="IPR050417">
    <property type="entry name" value="Sugar_Epim/Isomerase"/>
</dbReference>
<feature type="domain" description="Xylose isomerase-like TIM barrel" evidence="4">
    <location>
        <begin position="25"/>
        <end position="265"/>
    </location>
</feature>
<reference evidence="6" key="1">
    <citation type="journal article" date="2019" name="Int. J. Syst. Evol. Microbiol.">
        <title>The Global Catalogue of Microorganisms (GCM) 10K type strain sequencing project: providing services to taxonomists for standard genome sequencing and annotation.</title>
        <authorList>
            <consortium name="The Broad Institute Genomics Platform"/>
            <consortium name="The Broad Institute Genome Sequencing Center for Infectious Disease"/>
            <person name="Wu L."/>
            <person name="Ma J."/>
        </authorList>
    </citation>
    <scope>NUCLEOTIDE SEQUENCE [LARGE SCALE GENOMIC DNA]</scope>
    <source>
        <strain evidence="6">JCM 17130</strain>
    </source>
</reference>
<accession>A0ABW4L8S5</accession>
<dbReference type="GO" id="GO:0016853">
    <property type="term" value="F:isomerase activity"/>
    <property type="evidence" value="ECO:0007669"/>
    <property type="project" value="UniProtKB-KW"/>
</dbReference>
<keyword evidence="1 3" id="KW-0413">Isomerase</keyword>
<dbReference type="Gene3D" id="3.20.20.150">
    <property type="entry name" value="Divalent-metal-dependent TIM barrel enzymes"/>
    <property type="match status" value="1"/>
</dbReference>
<gene>
    <name evidence="5" type="ORF">ACFSE6_11355</name>
</gene>
<protein>
    <submittedName>
        <fullName evidence="5">Hydroxypyruvate isomerase family protein</fullName>
    </submittedName>
</protein>
<dbReference type="Proteomes" id="UP001597277">
    <property type="component" value="Unassembled WGS sequence"/>
</dbReference>
<sequence length="266" mass="28676">MKWNDYDVSANISLLFTDVPYLERFRAAADAGFTSVESWWPFPTADPTATELDDVAGAVADAGVRLTGLNFFAGDMPGGERGIACRPERANELETATEALLHLARATGCRAFNLLYGQLDPSESEKQQRAVAVRAYRAAAEAVDEIDGTVLVEPLAHGLNGAYPLTTHRDALDLVEEVGSPRLALLVDTFHLGHNGVDVAAAVRETRGRFGHVQLADAPGRGEPGSGDLNWDEIARALRETGYTGTVAAEYKPTRPTRQTLGWLEA</sequence>
<evidence type="ECO:0000256" key="1">
    <source>
        <dbReference type="ARBA" id="ARBA00023235"/>
    </source>
</evidence>
<dbReference type="InterPro" id="IPR026040">
    <property type="entry name" value="HyI-like"/>
</dbReference>
<evidence type="ECO:0000256" key="3">
    <source>
        <dbReference type="PIRNR" id="PIRNR006241"/>
    </source>
</evidence>
<comment type="similarity">
    <text evidence="3">Belongs to the hyi family.</text>
</comment>
<keyword evidence="6" id="KW-1185">Reference proteome</keyword>